<dbReference type="EMBL" id="CALNXK010000173">
    <property type="protein sequence ID" value="CAH3172425.1"/>
    <property type="molecule type" value="Genomic_DNA"/>
</dbReference>
<feature type="domain" description="Major facilitator superfamily (MFS) profile" evidence="6">
    <location>
        <begin position="62"/>
        <end position="298"/>
    </location>
</feature>
<evidence type="ECO:0000256" key="4">
    <source>
        <dbReference type="ARBA" id="ARBA00023136"/>
    </source>
</evidence>
<comment type="caution">
    <text evidence="7">The sequence shown here is derived from an EMBL/GenBank/DDBJ whole genome shotgun (WGS) entry which is preliminary data.</text>
</comment>
<keyword evidence="2 5" id="KW-0812">Transmembrane</keyword>
<dbReference type="SUPFAM" id="SSF103473">
    <property type="entry name" value="MFS general substrate transporter"/>
    <property type="match status" value="1"/>
</dbReference>
<evidence type="ECO:0000256" key="1">
    <source>
        <dbReference type="ARBA" id="ARBA00004141"/>
    </source>
</evidence>
<organism evidence="7 8">
    <name type="scientific">Porites lobata</name>
    <dbReference type="NCBI Taxonomy" id="104759"/>
    <lineage>
        <taxon>Eukaryota</taxon>
        <taxon>Metazoa</taxon>
        <taxon>Cnidaria</taxon>
        <taxon>Anthozoa</taxon>
        <taxon>Hexacorallia</taxon>
        <taxon>Scleractinia</taxon>
        <taxon>Fungiina</taxon>
        <taxon>Poritidae</taxon>
        <taxon>Porites</taxon>
    </lineage>
</organism>
<feature type="transmembrane region" description="Helical" evidence="5">
    <location>
        <begin position="253"/>
        <end position="275"/>
    </location>
</feature>
<sequence>MVNTWDDKNDELDECIENSKANDAQLSRNTDGSAAISFTIEDAPRATTRSARYSASSVQAARTVCLFVSFFGLGECVAIYGPALIELACHTSTKLENMSYVFMSRSVGYLVGSIIGGWLYDKYNGHGVLTLSCVWSTAMMIVLPYATSLIGLLIVYALLGIGLGAIDTCGNVLLLNVWGEKSPPYMQALHFLFALGSFIAPLIAKPFLQENIVPTNNCANTNSSQCASNNSIGDSSNNLCFSNSSGNTFPVKWAFWICAFPLAVTGIGFLVFVFIKSCSLQDKRIPRMRMLQRPNRVA</sequence>
<evidence type="ECO:0000313" key="7">
    <source>
        <dbReference type="EMBL" id="CAH3172425.1"/>
    </source>
</evidence>
<dbReference type="Pfam" id="PF07690">
    <property type="entry name" value="MFS_1"/>
    <property type="match status" value="1"/>
</dbReference>
<gene>
    <name evidence="7" type="ORF">PLOB_00012966</name>
</gene>
<name>A0ABN8R2X7_9CNID</name>
<feature type="transmembrane region" description="Helical" evidence="5">
    <location>
        <begin position="153"/>
        <end position="178"/>
    </location>
</feature>
<keyword evidence="8" id="KW-1185">Reference proteome</keyword>
<dbReference type="InterPro" id="IPR020846">
    <property type="entry name" value="MFS_dom"/>
</dbReference>
<dbReference type="PANTHER" id="PTHR23121:SF9">
    <property type="entry name" value="SODIUM-DEPENDENT GLUCOSE TRANSPORTER 1"/>
    <property type="match status" value="1"/>
</dbReference>
<dbReference type="Gene3D" id="1.20.1250.20">
    <property type="entry name" value="MFS general substrate transporter like domains"/>
    <property type="match status" value="1"/>
</dbReference>
<keyword evidence="4 5" id="KW-0472">Membrane</keyword>
<keyword evidence="3 5" id="KW-1133">Transmembrane helix</keyword>
<comment type="subcellular location">
    <subcellularLocation>
        <location evidence="1">Membrane</location>
        <topology evidence="1">Multi-pass membrane protein</topology>
    </subcellularLocation>
</comment>
<feature type="transmembrane region" description="Helical" evidence="5">
    <location>
        <begin position="60"/>
        <end position="80"/>
    </location>
</feature>
<dbReference type="PROSITE" id="PS50850">
    <property type="entry name" value="MFS"/>
    <property type="match status" value="1"/>
</dbReference>
<evidence type="ECO:0000256" key="3">
    <source>
        <dbReference type="ARBA" id="ARBA00022989"/>
    </source>
</evidence>
<dbReference type="Proteomes" id="UP001159405">
    <property type="component" value="Unassembled WGS sequence"/>
</dbReference>
<evidence type="ECO:0000256" key="2">
    <source>
        <dbReference type="ARBA" id="ARBA00022692"/>
    </source>
</evidence>
<proteinExistence type="predicted"/>
<dbReference type="InterPro" id="IPR011701">
    <property type="entry name" value="MFS"/>
</dbReference>
<accession>A0ABN8R2X7</accession>
<feature type="transmembrane region" description="Helical" evidence="5">
    <location>
        <begin position="100"/>
        <end position="120"/>
    </location>
</feature>
<feature type="transmembrane region" description="Helical" evidence="5">
    <location>
        <begin position="185"/>
        <end position="204"/>
    </location>
</feature>
<feature type="transmembrane region" description="Helical" evidence="5">
    <location>
        <begin position="127"/>
        <end position="147"/>
    </location>
</feature>
<evidence type="ECO:0000256" key="5">
    <source>
        <dbReference type="SAM" id="Phobius"/>
    </source>
</evidence>
<reference evidence="7 8" key="1">
    <citation type="submission" date="2022-05" db="EMBL/GenBank/DDBJ databases">
        <authorList>
            <consortium name="Genoscope - CEA"/>
            <person name="William W."/>
        </authorList>
    </citation>
    <scope>NUCLEOTIDE SEQUENCE [LARGE SCALE GENOMIC DNA]</scope>
</reference>
<dbReference type="PANTHER" id="PTHR23121">
    <property type="entry name" value="SODIUM-DEPENDENT GLUCOSE TRANSPORTER 1"/>
    <property type="match status" value="1"/>
</dbReference>
<protein>
    <recommendedName>
        <fullName evidence="6">Major facilitator superfamily (MFS) profile domain-containing protein</fullName>
    </recommendedName>
</protein>
<evidence type="ECO:0000259" key="6">
    <source>
        <dbReference type="PROSITE" id="PS50850"/>
    </source>
</evidence>
<evidence type="ECO:0000313" key="8">
    <source>
        <dbReference type="Proteomes" id="UP001159405"/>
    </source>
</evidence>
<dbReference type="InterPro" id="IPR036259">
    <property type="entry name" value="MFS_trans_sf"/>
</dbReference>